<dbReference type="EMBL" id="BMHK01000009">
    <property type="protein sequence ID" value="GGB99805.1"/>
    <property type="molecule type" value="Genomic_DNA"/>
</dbReference>
<dbReference type="AlphaFoldDB" id="A0A916TRW5"/>
<dbReference type="InterPro" id="IPR036770">
    <property type="entry name" value="Ankyrin_rpt-contain_sf"/>
</dbReference>
<keyword evidence="2" id="KW-1185">Reference proteome</keyword>
<dbReference type="Proteomes" id="UP000608154">
    <property type="component" value="Unassembled WGS sequence"/>
</dbReference>
<dbReference type="Gene3D" id="1.25.40.20">
    <property type="entry name" value="Ankyrin repeat-containing domain"/>
    <property type="match status" value="1"/>
</dbReference>
<gene>
    <name evidence="1" type="ORF">GCM10011494_17860</name>
</gene>
<reference evidence="1" key="1">
    <citation type="journal article" date="2014" name="Int. J. Syst. Evol. Microbiol.">
        <title>Complete genome sequence of Corynebacterium casei LMG S-19264T (=DSM 44701T), isolated from a smear-ripened cheese.</title>
        <authorList>
            <consortium name="US DOE Joint Genome Institute (JGI-PGF)"/>
            <person name="Walter F."/>
            <person name="Albersmeier A."/>
            <person name="Kalinowski J."/>
            <person name="Ruckert C."/>
        </authorList>
    </citation>
    <scope>NUCLEOTIDE SEQUENCE</scope>
    <source>
        <strain evidence="1">CGMCC 1.15095</strain>
    </source>
</reference>
<reference evidence="1" key="2">
    <citation type="submission" date="2020-09" db="EMBL/GenBank/DDBJ databases">
        <authorList>
            <person name="Sun Q."/>
            <person name="Zhou Y."/>
        </authorList>
    </citation>
    <scope>NUCLEOTIDE SEQUENCE</scope>
    <source>
        <strain evidence="1">CGMCC 1.15095</strain>
    </source>
</reference>
<dbReference type="SUPFAM" id="SSF48403">
    <property type="entry name" value="Ankyrin repeat"/>
    <property type="match status" value="1"/>
</dbReference>
<protein>
    <recommendedName>
        <fullName evidence="3">Ankyrin repeat domain-containing protein</fullName>
    </recommendedName>
</protein>
<accession>A0A916TRW5</accession>
<proteinExistence type="predicted"/>
<evidence type="ECO:0000313" key="1">
    <source>
        <dbReference type="EMBL" id="GGB99805.1"/>
    </source>
</evidence>
<comment type="caution">
    <text evidence="1">The sequence shown here is derived from an EMBL/GenBank/DDBJ whole genome shotgun (WGS) entry which is preliminary data.</text>
</comment>
<name>A0A916TRW5_9SPHN</name>
<evidence type="ECO:0008006" key="3">
    <source>
        <dbReference type="Google" id="ProtNLM"/>
    </source>
</evidence>
<sequence length="428" mass="47426">MRESLPLRRGCAKGASLPVRQLGDALVYRTFAVSILTLALLGTAACDPRWDKGEKALQETPDSDQVCRDPLSDPEVLREQRLVDEALRKALLADDPDPVAEAGKALEAGDFRLAGALTAGGVSTSIYGAQCRMRGGVASRTVRVVAFIDETAADKPGPEHLARAEKFARGYNAAVLADERYPYADVCRPFEGEVDLAPPVEEERKEPLWSDRPFGFADLDPLPPSPTLAEVVRRGSVARLDRMLRTGKYDVNAPDLFGMTPLAWAIAYRRRGSADLLLRADANPNGAACQTIFDRYSPMQVARAQQWIGMLRRMQPLVSEDDFNSLQELPRLSAGDIDRFNQGLDDLNKRFEEQFRGNRYLTKHRIYFTVDAQGNATACRIEPSTTYEDYDKQICELGLEELNWKPARGVFGNVIAGESSLFVGVRTR</sequence>
<organism evidence="1 2">
    <name type="scientific">Novosphingobium endophyticum</name>
    <dbReference type="NCBI Taxonomy" id="1955250"/>
    <lineage>
        <taxon>Bacteria</taxon>
        <taxon>Pseudomonadati</taxon>
        <taxon>Pseudomonadota</taxon>
        <taxon>Alphaproteobacteria</taxon>
        <taxon>Sphingomonadales</taxon>
        <taxon>Sphingomonadaceae</taxon>
        <taxon>Novosphingobium</taxon>
    </lineage>
</organism>
<evidence type="ECO:0000313" key="2">
    <source>
        <dbReference type="Proteomes" id="UP000608154"/>
    </source>
</evidence>